<sequence>MEYIAMGIKCSLKSDIPHPIILPREFFVNGPGAPVKLLLDFIENGSLTGSLSKPPTGDPSNLPRVFYGNGSLAGAPVKIPRERKYTKNLFSYLSSNFLQL</sequence>
<reference evidence="1" key="1">
    <citation type="journal article" date="2019" name="bioRxiv">
        <title>The Genome of the Zebra Mussel, Dreissena polymorpha: A Resource for Invasive Species Research.</title>
        <authorList>
            <person name="McCartney M.A."/>
            <person name="Auch B."/>
            <person name="Kono T."/>
            <person name="Mallez S."/>
            <person name="Zhang Y."/>
            <person name="Obille A."/>
            <person name="Becker A."/>
            <person name="Abrahante J.E."/>
            <person name="Garbe J."/>
            <person name="Badalamenti J.P."/>
            <person name="Herman A."/>
            <person name="Mangelson H."/>
            <person name="Liachko I."/>
            <person name="Sullivan S."/>
            <person name="Sone E.D."/>
            <person name="Koren S."/>
            <person name="Silverstein K.A.T."/>
            <person name="Beckman K.B."/>
            <person name="Gohl D.M."/>
        </authorList>
    </citation>
    <scope>NUCLEOTIDE SEQUENCE</scope>
    <source>
        <strain evidence="1">Duluth1</strain>
        <tissue evidence="1">Whole animal</tissue>
    </source>
</reference>
<organism evidence="1 2">
    <name type="scientific">Dreissena polymorpha</name>
    <name type="common">Zebra mussel</name>
    <name type="synonym">Mytilus polymorpha</name>
    <dbReference type="NCBI Taxonomy" id="45954"/>
    <lineage>
        <taxon>Eukaryota</taxon>
        <taxon>Metazoa</taxon>
        <taxon>Spiralia</taxon>
        <taxon>Lophotrochozoa</taxon>
        <taxon>Mollusca</taxon>
        <taxon>Bivalvia</taxon>
        <taxon>Autobranchia</taxon>
        <taxon>Heteroconchia</taxon>
        <taxon>Euheterodonta</taxon>
        <taxon>Imparidentia</taxon>
        <taxon>Neoheterodontei</taxon>
        <taxon>Myida</taxon>
        <taxon>Dreissenoidea</taxon>
        <taxon>Dreissenidae</taxon>
        <taxon>Dreissena</taxon>
    </lineage>
</organism>
<protein>
    <submittedName>
        <fullName evidence="1">Uncharacterized protein</fullName>
    </submittedName>
</protein>
<reference evidence="1" key="2">
    <citation type="submission" date="2020-11" db="EMBL/GenBank/DDBJ databases">
        <authorList>
            <person name="McCartney M.A."/>
            <person name="Auch B."/>
            <person name="Kono T."/>
            <person name="Mallez S."/>
            <person name="Becker A."/>
            <person name="Gohl D.M."/>
            <person name="Silverstein K.A.T."/>
            <person name="Koren S."/>
            <person name="Bechman K.B."/>
            <person name="Herman A."/>
            <person name="Abrahante J.E."/>
            <person name="Garbe J."/>
        </authorList>
    </citation>
    <scope>NUCLEOTIDE SEQUENCE</scope>
    <source>
        <strain evidence="1">Duluth1</strain>
        <tissue evidence="1">Whole animal</tissue>
    </source>
</reference>
<comment type="caution">
    <text evidence="1">The sequence shown here is derived from an EMBL/GenBank/DDBJ whole genome shotgun (WGS) entry which is preliminary data.</text>
</comment>
<accession>A0A9D4S1T2</accession>
<evidence type="ECO:0000313" key="1">
    <source>
        <dbReference type="EMBL" id="KAH3888796.1"/>
    </source>
</evidence>
<dbReference type="EMBL" id="JAIWYP010000001">
    <property type="protein sequence ID" value="KAH3888796.1"/>
    <property type="molecule type" value="Genomic_DNA"/>
</dbReference>
<name>A0A9D4S1T2_DREPO</name>
<keyword evidence="2" id="KW-1185">Reference proteome</keyword>
<gene>
    <name evidence="1" type="ORF">DPMN_012836</name>
</gene>
<evidence type="ECO:0000313" key="2">
    <source>
        <dbReference type="Proteomes" id="UP000828390"/>
    </source>
</evidence>
<dbReference type="AlphaFoldDB" id="A0A9D4S1T2"/>
<proteinExistence type="predicted"/>
<dbReference type="Proteomes" id="UP000828390">
    <property type="component" value="Unassembled WGS sequence"/>
</dbReference>